<keyword evidence="3" id="KW-1185">Reference proteome</keyword>
<reference evidence="2 3" key="1">
    <citation type="submission" date="2019-05" db="EMBL/GenBank/DDBJ databases">
        <title>Another draft genome of Portunus trituberculatus and its Hox gene families provides insights of decapod evolution.</title>
        <authorList>
            <person name="Jeong J.-H."/>
            <person name="Song I."/>
            <person name="Kim S."/>
            <person name="Choi T."/>
            <person name="Kim D."/>
            <person name="Ryu S."/>
            <person name="Kim W."/>
        </authorList>
    </citation>
    <scope>NUCLEOTIDE SEQUENCE [LARGE SCALE GENOMIC DNA]</scope>
    <source>
        <tissue evidence="2">Muscle</tissue>
    </source>
</reference>
<dbReference type="AlphaFoldDB" id="A0A5B7JYF4"/>
<feature type="region of interest" description="Disordered" evidence="1">
    <location>
        <begin position="1"/>
        <end position="37"/>
    </location>
</feature>
<accession>A0A5B7JYF4</accession>
<name>A0A5B7JYF4_PORTR</name>
<protein>
    <submittedName>
        <fullName evidence="2">Uncharacterized protein</fullName>
    </submittedName>
</protein>
<gene>
    <name evidence="2" type="ORF">E2C01_092707</name>
</gene>
<organism evidence="2 3">
    <name type="scientific">Portunus trituberculatus</name>
    <name type="common">Swimming crab</name>
    <name type="synonym">Neptunus trituberculatus</name>
    <dbReference type="NCBI Taxonomy" id="210409"/>
    <lineage>
        <taxon>Eukaryota</taxon>
        <taxon>Metazoa</taxon>
        <taxon>Ecdysozoa</taxon>
        <taxon>Arthropoda</taxon>
        <taxon>Crustacea</taxon>
        <taxon>Multicrustacea</taxon>
        <taxon>Malacostraca</taxon>
        <taxon>Eumalacostraca</taxon>
        <taxon>Eucarida</taxon>
        <taxon>Decapoda</taxon>
        <taxon>Pleocyemata</taxon>
        <taxon>Brachyura</taxon>
        <taxon>Eubrachyura</taxon>
        <taxon>Portunoidea</taxon>
        <taxon>Portunidae</taxon>
        <taxon>Portuninae</taxon>
        <taxon>Portunus</taxon>
    </lineage>
</organism>
<evidence type="ECO:0000256" key="1">
    <source>
        <dbReference type="SAM" id="MobiDB-lite"/>
    </source>
</evidence>
<sequence length="52" mass="5784">MSRRGRASRPWGDGQGRHQLDNATACHRDAPQRPVIQLRSSDVRGECLSVKA</sequence>
<proteinExistence type="predicted"/>
<dbReference type="EMBL" id="VSRR010109792">
    <property type="protein sequence ID" value="MPC97394.1"/>
    <property type="molecule type" value="Genomic_DNA"/>
</dbReference>
<evidence type="ECO:0000313" key="3">
    <source>
        <dbReference type="Proteomes" id="UP000324222"/>
    </source>
</evidence>
<comment type="caution">
    <text evidence="2">The sequence shown here is derived from an EMBL/GenBank/DDBJ whole genome shotgun (WGS) entry which is preliminary data.</text>
</comment>
<feature type="compositionally biased region" description="Basic and acidic residues" evidence="1">
    <location>
        <begin position="15"/>
        <end position="31"/>
    </location>
</feature>
<evidence type="ECO:0000313" key="2">
    <source>
        <dbReference type="EMBL" id="MPC97394.1"/>
    </source>
</evidence>
<dbReference type="Proteomes" id="UP000324222">
    <property type="component" value="Unassembled WGS sequence"/>
</dbReference>